<comment type="caution">
    <text evidence="3">The sequence shown here is derived from an EMBL/GenBank/DDBJ whole genome shotgun (WGS) entry which is preliminary data.</text>
</comment>
<feature type="chain" id="PRO_5025422195" evidence="2">
    <location>
        <begin position="20"/>
        <end position="169"/>
    </location>
</feature>
<dbReference type="OrthoDB" id="6400494at2759"/>
<feature type="transmembrane region" description="Helical" evidence="1">
    <location>
        <begin position="112"/>
        <end position="133"/>
    </location>
</feature>
<evidence type="ECO:0000313" key="3">
    <source>
        <dbReference type="EMBL" id="KAF0290170.1"/>
    </source>
</evidence>
<keyword evidence="2" id="KW-0732">Signal</keyword>
<proteinExistence type="predicted"/>
<protein>
    <submittedName>
        <fullName evidence="3">Uncharacterized protein</fullName>
    </submittedName>
</protein>
<feature type="signal peptide" evidence="2">
    <location>
        <begin position="1"/>
        <end position="19"/>
    </location>
</feature>
<gene>
    <name evidence="3" type="ORF">FJT64_011610</name>
</gene>
<organism evidence="3 4">
    <name type="scientific">Amphibalanus amphitrite</name>
    <name type="common">Striped barnacle</name>
    <name type="synonym">Balanus amphitrite</name>
    <dbReference type="NCBI Taxonomy" id="1232801"/>
    <lineage>
        <taxon>Eukaryota</taxon>
        <taxon>Metazoa</taxon>
        <taxon>Ecdysozoa</taxon>
        <taxon>Arthropoda</taxon>
        <taxon>Crustacea</taxon>
        <taxon>Multicrustacea</taxon>
        <taxon>Cirripedia</taxon>
        <taxon>Thoracica</taxon>
        <taxon>Thoracicalcarea</taxon>
        <taxon>Balanomorpha</taxon>
        <taxon>Balanoidea</taxon>
        <taxon>Balanidae</taxon>
        <taxon>Amphibalaninae</taxon>
        <taxon>Amphibalanus</taxon>
    </lineage>
</organism>
<keyword evidence="1" id="KW-1133">Transmembrane helix</keyword>
<name>A0A6A4VFW1_AMPAM</name>
<reference evidence="3 4" key="1">
    <citation type="submission" date="2019-07" db="EMBL/GenBank/DDBJ databases">
        <title>Draft genome assembly of a fouling barnacle, Amphibalanus amphitrite (Darwin, 1854): The first reference genome for Thecostraca.</title>
        <authorList>
            <person name="Kim W."/>
        </authorList>
    </citation>
    <scope>NUCLEOTIDE SEQUENCE [LARGE SCALE GENOMIC DNA]</scope>
    <source>
        <strain evidence="3">SNU_AA5</strain>
        <tissue evidence="3">Soma without cirri and trophi</tissue>
    </source>
</reference>
<evidence type="ECO:0000256" key="1">
    <source>
        <dbReference type="SAM" id="Phobius"/>
    </source>
</evidence>
<keyword evidence="4" id="KW-1185">Reference proteome</keyword>
<sequence>MKLGCILLLALAAVAVADSSEYYQNYETDYSQESSYDQGAPSPNYYSSQKRRTARQQSGLSGIFKKLFGFGATRRQFTGTGTGFGTGFQTGPLIAAPTTTTGGISAASLAPYLLLGLLFGLGTGALVGAFASLDFNSSGRGLDTDEWEVDHSVWMNQLQKDFEDSWSTE</sequence>
<accession>A0A6A4VFW1</accession>
<dbReference type="Proteomes" id="UP000440578">
    <property type="component" value="Unassembled WGS sequence"/>
</dbReference>
<keyword evidence="1" id="KW-0472">Membrane</keyword>
<evidence type="ECO:0000256" key="2">
    <source>
        <dbReference type="SAM" id="SignalP"/>
    </source>
</evidence>
<evidence type="ECO:0000313" key="4">
    <source>
        <dbReference type="Proteomes" id="UP000440578"/>
    </source>
</evidence>
<keyword evidence="1" id="KW-0812">Transmembrane</keyword>
<dbReference type="AlphaFoldDB" id="A0A6A4VFW1"/>
<dbReference type="EMBL" id="VIIS01001976">
    <property type="protein sequence ID" value="KAF0290170.1"/>
    <property type="molecule type" value="Genomic_DNA"/>
</dbReference>